<keyword evidence="3" id="KW-1185">Reference proteome</keyword>
<feature type="compositionally biased region" description="Polar residues" evidence="1">
    <location>
        <begin position="276"/>
        <end position="292"/>
    </location>
</feature>
<protein>
    <submittedName>
        <fullName evidence="2">DUF1670 domain-containing protein</fullName>
    </submittedName>
</protein>
<dbReference type="Pfam" id="PF07900">
    <property type="entry name" value="DUF1670"/>
    <property type="match status" value="1"/>
</dbReference>
<gene>
    <name evidence="2" type="ORF">ACFL6M_05475</name>
</gene>
<reference evidence="2 3" key="1">
    <citation type="submission" date="2024-09" db="EMBL/GenBank/DDBJ databases">
        <authorList>
            <person name="D'Angelo T."/>
        </authorList>
    </citation>
    <scope>NUCLEOTIDE SEQUENCE [LARGE SCALE GENOMIC DNA]</scope>
    <source>
        <strain evidence="2">SAG AM-320-E07</strain>
    </source>
</reference>
<proteinExistence type="predicted"/>
<accession>A0ABV6YLL3</accession>
<sequence length="298" mass="34384">MKLPTHNYRPMTSQEIKLKKFRRIHDKSLEQVLLHRFLSHYGYEKGEVTARAIVRDLLQLIERHFLVCRPHEDGALLKYGQMAWPAVPIPERPKRGQRIQDIPMKLVVLTFLCDEDIAMIRDGFKSRELRIRRMVRWFDEAYDQGALLSQLDMAVMLNVCDSVVSSYVNEYQKTSGRLLPTRGNIHDLSGHLTHKREIIALYLQGFDTPAIARKTKHAKESVDRYIRDFENVRLVTRVSTDPERISQLARLNVRVVKQYLDLLPQDPRHRTEETADASQDASAVPTQSTQPTAAACGS</sequence>
<evidence type="ECO:0000256" key="1">
    <source>
        <dbReference type="SAM" id="MobiDB-lite"/>
    </source>
</evidence>
<feature type="region of interest" description="Disordered" evidence="1">
    <location>
        <begin position="264"/>
        <end position="298"/>
    </location>
</feature>
<name>A0ABV6YLL3_UNCEI</name>
<evidence type="ECO:0000313" key="2">
    <source>
        <dbReference type="EMBL" id="MFC1573031.1"/>
    </source>
</evidence>
<organism evidence="2 3">
    <name type="scientific">Eiseniibacteriota bacterium</name>
    <dbReference type="NCBI Taxonomy" id="2212470"/>
    <lineage>
        <taxon>Bacteria</taxon>
        <taxon>Candidatus Eiseniibacteriota</taxon>
    </lineage>
</organism>
<evidence type="ECO:0000313" key="3">
    <source>
        <dbReference type="Proteomes" id="UP001593833"/>
    </source>
</evidence>
<dbReference type="EMBL" id="JBHPKH010000064">
    <property type="protein sequence ID" value="MFC1573031.1"/>
    <property type="molecule type" value="Genomic_DNA"/>
</dbReference>
<dbReference type="Proteomes" id="UP001593833">
    <property type="component" value="Unassembled WGS sequence"/>
</dbReference>
<dbReference type="InterPro" id="IPR012872">
    <property type="entry name" value="DUF1670"/>
</dbReference>
<comment type="caution">
    <text evidence="2">The sequence shown here is derived from an EMBL/GenBank/DDBJ whole genome shotgun (WGS) entry which is preliminary data.</text>
</comment>